<reference evidence="2" key="1">
    <citation type="submission" date="2021-01" db="EMBL/GenBank/DDBJ databases">
        <authorList>
            <person name="Corre E."/>
            <person name="Pelletier E."/>
            <person name="Niang G."/>
            <person name="Scheremetjew M."/>
            <person name="Finn R."/>
            <person name="Kale V."/>
            <person name="Holt S."/>
            <person name="Cochrane G."/>
            <person name="Meng A."/>
            <person name="Brown T."/>
            <person name="Cohen L."/>
        </authorList>
    </citation>
    <scope>NUCLEOTIDE SEQUENCE</scope>
    <source>
        <strain evidence="2">10249 10 AB</strain>
    </source>
</reference>
<sequence>MRLFSELCGASSFSYWNILRAKGDEKFESAVQEFKQGLINTNTFLEKKGDPNGPFLFGNQFTLAECNAAPFVQRACNVLPAFTGKGEAETSECDSILVDPIKLCEEEGLTRLKSWISAVLTRPSVKHAELSREEMFQSVSKMLQRFEEMENK</sequence>
<evidence type="ECO:0000313" key="2">
    <source>
        <dbReference type="EMBL" id="CAE0708902.1"/>
    </source>
</evidence>
<dbReference type="AlphaFoldDB" id="A0A7S4AA87"/>
<dbReference type="GO" id="GO:0005737">
    <property type="term" value="C:cytoplasm"/>
    <property type="evidence" value="ECO:0007669"/>
    <property type="project" value="TreeGrafter"/>
</dbReference>
<name>A0A7S4AA87_9STRA</name>
<dbReference type="PROSITE" id="PS50405">
    <property type="entry name" value="GST_CTER"/>
    <property type="match status" value="1"/>
</dbReference>
<protein>
    <recommendedName>
        <fullName evidence="1">GST C-terminal domain-containing protein</fullName>
    </recommendedName>
</protein>
<organism evidence="2">
    <name type="scientific">Pseudo-nitzschia australis</name>
    <dbReference type="NCBI Taxonomy" id="44445"/>
    <lineage>
        <taxon>Eukaryota</taxon>
        <taxon>Sar</taxon>
        <taxon>Stramenopiles</taxon>
        <taxon>Ochrophyta</taxon>
        <taxon>Bacillariophyta</taxon>
        <taxon>Bacillariophyceae</taxon>
        <taxon>Bacillariophycidae</taxon>
        <taxon>Bacillariales</taxon>
        <taxon>Bacillariaceae</taxon>
        <taxon>Pseudo-nitzschia</taxon>
    </lineage>
</organism>
<dbReference type="InterPro" id="IPR010987">
    <property type="entry name" value="Glutathione-S-Trfase_C-like"/>
</dbReference>
<dbReference type="Gene3D" id="1.20.1050.10">
    <property type="match status" value="1"/>
</dbReference>
<dbReference type="InterPro" id="IPR050983">
    <property type="entry name" value="GST_Omega/HSP26"/>
</dbReference>
<dbReference type="EMBL" id="HBIX01002193">
    <property type="protein sequence ID" value="CAE0708902.1"/>
    <property type="molecule type" value="Transcribed_RNA"/>
</dbReference>
<dbReference type="Pfam" id="PF13410">
    <property type="entry name" value="GST_C_2"/>
    <property type="match status" value="1"/>
</dbReference>
<feature type="domain" description="GST C-terminal" evidence="1">
    <location>
        <begin position="1"/>
        <end position="142"/>
    </location>
</feature>
<gene>
    <name evidence="2" type="ORF">PAUS00366_LOCUS1622</name>
</gene>
<dbReference type="InterPro" id="IPR036282">
    <property type="entry name" value="Glutathione-S-Trfase_C_sf"/>
</dbReference>
<dbReference type="CDD" id="cd00299">
    <property type="entry name" value="GST_C_family"/>
    <property type="match status" value="1"/>
</dbReference>
<dbReference type="PANTHER" id="PTHR43968">
    <property type="match status" value="1"/>
</dbReference>
<accession>A0A7S4AA87</accession>
<dbReference type="PANTHER" id="PTHR43968:SF6">
    <property type="entry name" value="GLUTATHIONE S-TRANSFERASE OMEGA"/>
    <property type="match status" value="1"/>
</dbReference>
<proteinExistence type="predicted"/>
<evidence type="ECO:0000259" key="1">
    <source>
        <dbReference type="PROSITE" id="PS50405"/>
    </source>
</evidence>
<dbReference type="SUPFAM" id="SSF47616">
    <property type="entry name" value="GST C-terminal domain-like"/>
    <property type="match status" value="1"/>
</dbReference>